<feature type="chain" id="PRO_5032564937" description="Sulfatase N-terminal domain-containing protein" evidence="6">
    <location>
        <begin position="27"/>
        <end position="944"/>
    </location>
</feature>
<evidence type="ECO:0000313" key="9">
    <source>
        <dbReference type="Proteomes" id="UP000650467"/>
    </source>
</evidence>
<evidence type="ECO:0000313" key="8">
    <source>
        <dbReference type="EMBL" id="KAG2425492.1"/>
    </source>
</evidence>
<feature type="compositionally biased region" description="Low complexity" evidence="5">
    <location>
        <begin position="577"/>
        <end position="606"/>
    </location>
</feature>
<reference evidence="8" key="1">
    <citation type="journal article" date="2020" name="bioRxiv">
        <title>Comparative genomics of Chlamydomonas.</title>
        <authorList>
            <person name="Craig R.J."/>
            <person name="Hasan A.R."/>
            <person name="Ness R.W."/>
            <person name="Keightley P.D."/>
        </authorList>
    </citation>
    <scope>NUCLEOTIDE SEQUENCE</scope>
    <source>
        <strain evidence="8">SAG 7.73</strain>
    </source>
</reference>
<dbReference type="Gene3D" id="3.40.720.10">
    <property type="entry name" value="Alkaline Phosphatase, subunit A"/>
    <property type="match status" value="1"/>
</dbReference>
<evidence type="ECO:0000256" key="1">
    <source>
        <dbReference type="ARBA" id="ARBA00008779"/>
    </source>
</evidence>
<comment type="similarity">
    <text evidence="1">Belongs to the sulfatase family.</text>
</comment>
<feature type="region of interest" description="Disordered" evidence="5">
    <location>
        <begin position="654"/>
        <end position="757"/>
    </location>
</feature>
<organism evidence="8 9">
    <name type="scientific">Chlamydomonas incerta</name>
    <dbReference type="NCBI Taxonomy" id="51695"/>
    <lineage>
        <taxon>Eukaryota</taxon>
        <taxon>Viridiplantae</taxon>
        <taxon>Chlorophyta</taxon>
        <taxon>core chlorophytes</taxon>
        <taxon>Chlorophyceae</taxon>
        <taxon>CS clade</taxon>
        <taxon>Chlamydomonadales</taxon>
        <taxon>Chlamydomonadaceae</taxon>
        <taxon>Chlamydomonas</taxon>
    </lineage>
</organism>
<sequence>MAVTKLGWHILALGAILLAACRCGHATGATKRPNIVLIMTDDQDYMLNSTHPYYMPQLHRLVRRRGLEVQHFITPVASCCPARTAFLTGRHCHNTNMTSNAWPLGGYIKFKRDRLDQDYLPVWLQAAGYNTYLVGKLLNGFTQDSAARMGCPRGWTSMDPLAKGDAGPSEELSAKGSPTFLRRCDPSQLQVYPGAYEDVVIRDKTLEYIDEAAAAGAPFFLFVPTFAPHDQYAGGSAALPEVEPKYRGLFANVQLPKSPNFARQVPGQVGYYWTSSVKDQVADITTRYRARLESLRTVDDMIAAAVGRLACRGLLQDTVLMFTSDNGYKLGNHNIAQEKFTQYEEDVRVPLLMAGPGVPRGAATGPELQASLVDLTATILALAGASTGAAEIDGAALPLADLLAPGAAAAAAPAAGGGSVPPDSDVSYYCTPPPPPDPPLPPAPPAPPAGSGPAPAKPSGGDRRRSAQSRAADTAAQTSGEELRSVQLGVQGEAGGAAAVAVATDLQLVGAADAPDADVRPAAEAATAAAAGPVGTDGLAGWQRPAGWTWRHEMWIQDHAAGLGLTQWLLDQQLPQPLRPNLTAPQQAQRQRQAQQQQPEQQQQQQHGLPAVQIESGDRQGGGLPAVDPARLVEYSLERVRAALREVEAEQQAEQLAELQEAEAQQDTGAEDEAAAWEEGFERAADEEEGAAAVSSGRRRSVQQQQRPPRPSRPPRPAKSKAGKPPSPPQPPPWLAQPPRRPPSPRPPRPLLTPSTAPVTAPSFGAWSNAALIESWLDGVFKGKSYRTLRICADLLAFGPPADGGAWTCYKYTKMCNPVKKQAAVPTQIELYDLGQDPAEVRDRSRPPYSAMTQRLLARLDAVLTVLSYCSGDTCRQPFSRIHPDGAVVNLTAAMDAKYDSLYGSFKPLTYRRCAIYYDPANELPDPFLAGLDGVGDSSHGSSR</sequence>
<evidence type="ECO:0000256" key="2">
    <source>
        <dbReference type="ARBA" id="ARBA00022729"/>
    </source>
</evidence>
<keyword evidence="4" id="KW-0325">Glycoprotein</keyword>
<dbReference type="GO" id="GO:0008449">
    <property type="term" value="F:N-acetylglucosamine-6-sulfatase activity"/>
    <property type="evidence" value="ECO:0007669"/>
    <property type="project" value="TreeGrafter"/>
</dbReference>
<dbReference type="PROSITE" id="PS00523">
    <property type="entry name" value="SULFATASE_1"/>
    <property type="match status" value="1"/>
</dbReference>
<evidence type="ECO:0000256" key="4">
    <source>
        <dbReference type="ARBA" id="ARBA00023180"/>
    </source>
</evidence>
<dbReference type="OrthoDB" id="539587at2759"/>
<evidence type="ECO:0000259" key="7">
    <source>
        <dbReference type="Pfam" id="PF00884"/>
    </source>
</evidence>
<comment type="caution">
    <text evidence="8">The sequence shown here is derived from an EMBL/GenBank/DDBJ whole genome shotgun (WGS) entry which is preliminary data.</text>
</comment>
<dbReference type="PANTHER" id="PTHR43108:SF8">
    <property type="entry name" value="SD21168P"/>
    <property type="match status" value="1"/>
</dbReference>
<dbReference type="GO" id="GO:0005539">
    <property type="term" value="F:glycosaminoglycan binding"/>
    <property type="evidence" value="ECO:0007669"/>
    <property type="project" value="TreeGrafter"/>
</dbReference>
<name>A0A835SIE0_CHLIN</name>
<feature type="signal peptide" evidence="6">
    <location>
        <begin position="1"/>
        <end position="26"/>
    </location>
</feature>
<feature type="region of interest" description="Disordered" evidence="5">
    <location>
        <begin position="577"/>
        <end position="627"/>
    </location>
</feature>
<dbReference type="InterPro" id="IPR017850">
    <property type="entry name" value="Alkaline_phosphatase_core_sf"/>
</dbReference>
<feature type="compositionally biased region" description="Pro residues" evidence="5">
    <location>
        <begin position="725"/>
        <end position="751"/>
    </location>
</feature>
<feature type="compositionally biased region" description="Low complexity" evidence="5">
    <location>
        <begin position="691"/>
        <end position="707"/>
    </location>
</feature>
<feature type="compositionally biased region" description="Low complexity" evidence="5">
    <location>
        <begin position="468"/>
        <end position="479"/>
    </location>
</feature>
<dbReference type="EMBL" id="JAEHOC010000055">
    <property type="protein sequence ID" value="KAG2425492.1"/>
    <property type="molecule type" value="Genomic_DNA"/>
</dbReference>
<dbReference type="InterPro" id="IPR000917">
    <property type="entry name" value="Sulfatase_N"/>
</dbReference>
<evidence type="ECO:0000256" key="3">
    <source>
        <dbReference type="ARBA" id="ARBA00022801"/>
    </source>
</evidence>
<evidence type="ECO:0000256" key="5">
    <source>
        <dbReference type="SAM" id="MobiDB-lite"/>
    </source>
</evidence>
<dbReference type="PANTHER" id="PTHR43108">
    <property type="entry name" value="N-ACETYLGLUCOSAMINE-6-SULFATASE FAMILY MEMBER"/>
    <property type="match status" value="1"/>
</dbReference>
<keyword evidence="9" id="KW-1185">Reference proteome</keyword>
<dbReference type="AlphaFoldDB" id="A0A835SIE0"/>
<dbReference type="CDD" id="cd16147">
    <property type="entry name" value="G6S"/>
    <property type="match status" value="1"/>
</dbReference>
<dbReference type="InterPro" id="IPR024607">
    <property type="entry name" value="Sulfatase_CS"/>
</dbReference>
<dbReference type="FunFam" id="3.40.720.10:FF:000097">
    <property type="entry name" value="Predicted protein"/>
    <property type="match status" value="1"/>
</dbReference>
<gene>
    <name evidence="8" type="ORF">HXX76_013701</name>
</gene>
<dbReference type="PROSITE" id="PS51257">
    <property type="entry name" value="PROKAR_LIPOPROTEIN"/>
    <property type="match status" value="1"/>
</dbReference>
<evidence type="ECO:0000256" key="6">
    <source>
        <dbReference type="SAM" id="SignalP"/>
    </source>
</evidence>
<feature type="compositionally biased region" description="Low complexity" evidence="5">
    <location>
        <begin position="654"/>
        <end position="666"/>
    </location>
</feature>
<dbReference type="Proteomes" id="UP000650467">
    <property type="component" value="Unassembled WGS sequence"/>
</dbReference>
<keyword evidence="2 6" id="KW-0732">Signal</keyword>
<dbReference type="SUPFAM" id="SSF53649">
    <property type="entry name" value="Alkaline phosphatase-like"/>
    <property type="match status" value="1"/>
</dbReference>
<feature type="compositionally biased region" description="Pro residues" evidence="5">
    <location>
        <begin position="431"/>
        <end position="450"/>
    </location>
</feature>
<accession>A0A835SIE0</accession>
<dbReference type="Pfam" id="PF00884">
    <property type="entry name" value="Sulfatase"/>
    <property type="match status" value="1"/>
</dbReference>
<protein>
    <recommendedName>
        <fullName evidence="7">Sulfatase N-terminal domain-containing protein</fullName>
    </recommendedName>
</protein>
<feature type="domain" description="Sulfatase N-terminal" evidence="7">
    <location>
        <begin position="33"/>
        <end position="385"/>
    </location>
</feature>
<feature type="region of interest" description="Disordered" evidence="5">
    <location>
        <begin position="412"/>
        <end position="483"/>
    </location>
</feature>
<keyword evidence="3" id="KW-0378">Hydrolase</keyword>
<proteinExistence type="inferred from homology"/>